<protein>
    <submittedName>
        <fullName evidence="3">Uncharacterized protein YigE (DUF2233 family)</fullName>
    </submittedName>
</protein>
<dbReference type="Proteomes" id="UP000524492">
    <property type="component" value="Unassembled WGS sequence"/>
</dbReference>
<dbReference type="Pfam" id="PF09992">
    <property type="entry name" value="NAGPA"/>
    <property type="match status" value="1"/>
</dbReference>
<accession>A0A7W6Q9M6</accession>
<evidence type="ECO:0000256" key="1">
    <source>
        <dbReference type="SAM" id="SignalP"/>
    </source>
</evidence>
<sequence length="264" mass="28738">MTILTPMPYLKQAMLAAAVMLAAMMTFLPQAHAEPCDEETFEQATYVVCTLEAGKADLRLFWKGADGEPYRAFSSLAEALRSEGKTLAFAVNAGMYRADFSPMGLYVENARELKSLNTAEAGGSAGQVPNFYKRPNGVFFLDEAGAGILPTDEFLKRAPKVRFATQSGPMLVIAGKLNPIFIFGSTDRTRRSGVGICTSGAVRFAISEDSVNFHDFARLFRDQLKCPDALFLDGGRGVGLFYPAMGRNDRSWHGGYGPIFGLVE</sequence>
<feature type="signal peptide" evidence="1">
    <location>
        <begin position="1"/>
        <end position="33"/>
    </location>
</feature>
<evidence type="ECO:0000313" key="4">
    <source>
        <dbReference type="Proteomes" id="UP000524492"/>
    </source>
</evidence>
<keyword evidence="4" id="KW-1185">Reference proteome</keyword>
<feature type="domain" description="Phosphodiester glycosidase" evidence="2">
    <location>
        <begin position="87"/>
        <end position="242"/>
    </location>
</feature>
<evidence type="ECO:0000259" key="2">
    <source>
        <dbReference type="Pfam" id="PF09992"/>
    </source>
</evidence>
<comment type="caution">
    <text evidence="3">The sequence shown here is derived from an EMBL/GenBank/DDBJ whole genome shotgun (WGS) entry which is preliminary data.</text>
</comment>
<keyword evidence="1" id="KW-0732">Signal</keyword>
<proteinExistence type="predicted"/>
<dbReference type="InterPro" id="IPR018711">
    <property type="entry name" value="NAGPA"/>
</dbReference>
<dbReference type="EMBL" id="JACIFV010000012">
    <property type="protein sequence ID" value="MBB4193324.1"/>
    <property type="molecule type" value="Genomic_DNA"/>
</dbReference>
<reference evidence="3 4" key="1">
    <citation type="submission" date="2020-08" db="EMBL/GenBank/DDBJ databases">
        <title>Genomic Encyclopedia of Type Strains, Phase IV (KMG-V): Genome sequencing to study the core and pangenomes of soil and plant-associated prokaryotes.</title>
        <authorList>
            <person name="Whitman W."/>
        </authorList>
    </citation>
    <scope>NUCLEOTIDE SEQUENCE [LARGE SCALE GENOMIC DNA]</scope>
    <source>
        <strain evidence="3 4">SEMIA 4074</strain>
    </source>
</reference>
<dbReference type="AlphaFoldDB" id="A0A7W6Q9M6"/>
<name>A0A7W6Q9M6_9HYPH</name>
<feature type="chain" id="PRO_5031093748" evidence="1">
    <location>
        <begin position="34"/>
        <end position="264"/>
    </location>
</feature>
<evidence type="ECO:0000313" key="3">
    <source>
        <dbReference type="EMBL" id="MBB4193324.1"/>
    </source>
</evidence>
<organism evidence="3 4">
    <name type="scientific">Rhizobium aethiopicum</name>
    <dbReference type="NCBI Taxonomy" id="1138170"/>
    <lineage>
        <taxon>Bacteria</taxon>
        <taxon>Pseudomonadati</taxon>
        <taxon>Pseudomonadota</taxon>
        <taxon>Alphaproteobacteria</taxon>
        <taxon>Hyphomicrobiales</taxon>
        <taxon>Rhizobiaceae</taxon>
        <taxon>Rhizobium/Agrobacterium group</taxon>
        <taxon>Rhizobium</taxon>
    </lineage>
</organism>
<gene>
    <name evidence="3" type="ORF">GGD53_003490</name>
</gene>